<dbReference type="Proteomes" id="UP000789920">
    <property type="component" value="Unassembled WGS sequence"/>
</dbReference>
<gene>
    <name evidence="1" type="ORF">RPERSI_LOCUS3683</name>
</gene>
<sequence length="99" mass="11177">MTTYQSIEEGIPRNHPSGSGSDDDKIGLLSNVKRRRQFLNFLKIAIGVICFGTILWCSFIWFQVSDGISFHQLCLNPVMREKYTFFGDNNSIGTLAAQN</sequence>
<name>A0ACA9LW69_9GLOM</name>
<comment type="caution">
    <text evidence="1">The sequence shown here is derived from an EMBL/GenBank/DDBJ whole genome shotgun (WGS) entry which is preliminary data.</text>
</comment>
<feature type="non-terminal residue" evidence="1">
    <location>
        <position position="99"/>
    </location>
</feature>
<proteinExistence type="predicted"/>
<reference evidence="1" key="1">
    <citation type="submission" date="2021-06" db="EMBL/GenBank/DDBJ databases">
        <authorList>
            <person name="Kallberg Y."/>
            <person name="Tangrot J."/>
            <person name="Rosling A."/>
        </authorList>
    </citation>
    <scope>NUCLEOTIDE SEQUENCE</scope>
    <source>
        <strain evidence="1">MA461A</strain>
    </source>
</reference>
<protein>
    <submittedName>
        <fullName evidence="1">9358_t:CDS:1</fullName>
    </submittedName>
</protein>
<evidence type="ECO:0000313" key="1">
    <source>
        <dbReference type="EMBL" id="CAG8544225.1"/>
    </source>
</evidence>
<dbReference type="EMBL" id="CAJVQC010004716">
    <property type="protein sequence ID" value="CAG8544225.1"/>
    <property type="molecule type" value="Genomic_DNA"/>
</dbReference>
<keyword evidence="2" id="KW-1185">Reference proteome</keyword>
<accession>A0ACA9LW69</accession>
<evidence type="ECO:0000313" key="2">
    <source>
        <dbReference type="Proteomes" id="UP000789920"/>
    </source>
</evidence>
<organism evidence="1 2">
    <name type="scientific">Racocetra persica</name>
    <dbReference type="NCBI Taxonomy" id="160502"/>
    <lineage>
        <taxon>Eukaryota</taxon>
        <taxon>Fungi</taxon>
        <taxon>Fungi incertae sedis</taxon>
        <taxon>Mucoromycota</taxon>
        <taxon>Glomeromycotina</taxon>
        <taxon>Glomeromycetes</taxon>
        <taxon>Diversisporales</taxon>
        <taxon>Gigasporaceae</taxon>
        <taxon>Racocetra</taxon>
    </lineage>
</organism>